<dbReference type="SUPFAM" id="SSF103647">
    <property type="entry name" value="TSP type-3 repeat"/>
    <property type="match status" value="1"/>
</dbReference>
<dbReference type="Gene3D" id="4.10.1080.10">
    <property type="entry name" value="TSP type-3 repeat"/>
    <property type="match status" value="1"/>
</dbReference>
<evidence type="ECO:0000256" key="1">
    <source>
        <dbReference type="ARBA" id="ARBA00004613"/>
    </source>
</evidence>
<keyword evidence="6" id="KW-0472">Membrane</keyword>
<feature type="compositionally biased region" description="Basic and acidic residues" evidence="5">
    <location>
        <begin position="66"/>
        <end position="78"/>
    </location>
</feature>
<proteinExistence type="predicted"/>
<name>A0A2M7R9K5_9BACT</name>
<protein>
    <submittedName>
        <fullName evidence="7">Uncharacterized protein</fullName>
    </submittedName>
</protein>
<dbReference type="EMBL" id="PFMA01000039">
    <property type="protein sequence ID" value="PIY93449.1"/>
    <property type="molecule type" value="Genomic_DNA"/>
</dbReference>
<evidence type="ECO:0000256" key="5">
    <source>
        <dbReference type="SAM" id="MobiDB-lite"/>
    </source>
</evidence>
<accession>A0A2M7R9K5</accession>
<sequence>MNKKIIYIITTIILVLGIVSSAVFFYNKYKIPKSVENISDEVNKISSESTSTEQIQLIELPMKPEVDPEWYKTDKDGDGISDDEEDKLGTNKWESDSDGDDISDKLEIEKYQTNPTNPDTDGDGYRDGVEIMGGYDPLKK</sequence>
<evidence type="ECO:0000313" key="7">
    <source>
        <dbReference type="EMBL" id="PIY93449.1"/>
    </source>
</evidence>
<dbReference type="InterPro" id="IPR053180">
    <property type="entry name" value="Ca-binding_acidic-repeat"/>
</dbReference>
<feature type="transmembrane region" description="Helical" evidence="6">
    <location>
        <begin position="6"/>
        <end position="26"/>
    </location>
</feature>
<dbReference type="InterPro" id="IPR028974">
    <property type="entry name" value="TSP_type-3_rpt"/>
</dbReference>
<comment type="subcellular location">
    <subcellularLocation>
        <location evidence="1">Secreted</location>
    </subcellularLocation>
</comment>
<keyword evidence="6" id="KW-0812">Transmembrane</keyword>
<dbReference type="Proteomes" id="UP000229449">
    <property type="component" value="Unassembled WGS sequence"/>
</dbReference>
<evidence type="ECO:0000256" key="2">
    <source>
        <dbReference type="ARBA" id="ARBA00022525"/>
    </source>
</evidence>
<keyword evidence="2" id="KW-0964">Secreted</keyword>
<dbReference type="InterPro" id="IPR059100">
    <property type="entry name" value="TSP3_bac"/>
</dbReference>
<dbReference type="Pfam" id="PF18884">
    <property type="entry name" value="TSP3_bac"/>
    <property type="match status" value="3"/>
</dbReference>
<comment type="caution">
    <text evidence="7">The sequence shown here is derived from an EMBL/GenBank/DDBJ whole genome shotgun (WGS) entry which is preliminary data.</text>
</comment>
<gene>
    <name evidence="7" type="ORF">COY69_01530</name>
</gene>
<keyword evidence="4" id="KW-0106">Calcium</keyword>
<evidence type="ECO:0000256" key="4">
    <source>
        <dbReference type="ARBA" id="ARBA00022837"/>
    </source>
</evidence>
<evidence type="ECO:0000256" key="3">
    <source>
        <dbReference type="ARBA" id="ARBA00022729"/>
    </source>
</evidence>
<evidence type="ECO:0000313" key="8">
    <source>
        <dbReference type="Proteomes" id="UP000229449"/>
    </source>
</evidence>
<feature type="region of interest" description="Disordered" evidence="5">
    <location>
        <begin position="66"/>
        <end position="140"/>
    </location>
</feature>
<keyword evidence="6" id="KW-1133">Transmembrane helix</keyword>
<dbReference type="PANTHER" id="PTHR37467">
    <property type="entry name" value="EXPORTED CALCIUM-BINDING GLYCOPROTEIN-RELATED"/>
    <property type="match status" value="1"/>
</dbReference>
<keyword evidence="3" id="KW-0732">Signal</keyword>
<organism evidence="7 8">
    <name type="scientific">Candidatus Magasanikbacteria bacterium CG_4_10_14_0_8_um_filter_32_14</name>
    <dbReference type="NCBI Taxonomy" id="1974640"/>
    <lineage>
        <taxon>Bacteria</taxon>
        <taxon>Candidatus Magasanikiibacteriota</taxon>
    </lineage>
</organism>
<dbReference type="PANTHER" id="PTHR37467:SF1">
    <property type="entry name" value="EXPORTED CALCIUM-BINDING GLYCOPROTEIN"/>
    <property type="match status" value="1"/>
</dbReference>
<dbReference type="AlphaFoldDB" id="A0A2M7R9K5"/>
<dbReference type="GO" id="GO:0005509">
    <property type="term" value="F:calcium ion binding"/>
    <property type="evidence" value="ECO:0007669"/>
    <property type="project" value="InterPro"/>
</dbReference>
<evidence type="ECO:0000256" key="6">
    <source>
        <dbReference type="SAM" id="Phobius"/>
    </source>
</evidence>
<reference evidence="8" key="1">
    <citation type="submission" date="2017-09" db="EMBL/GenBank/DDBJ databases">
        <title>Depth-based differentiation of microbial function through sediment-hosted aquifers and enrichment of novel symbionts in the deep terrestrial subsurface.</title>
        <authorList>
            <person name="Probst A.J."/>
            <person name="Ladd B."/>
            <person name="Jarett J.K."/>
            <person name="Geller-Mcgrath D.E."/>
            <person name="Sieber C.M.K."/>
            <person name="Emerson J.B."/>
            <person name="Anantharaman K."/>
            <person name="Thomas B.C."/>
            <person name="Malmstrom R."/>
            <person name="Stieglmeier M."/>
            <person name="Klingl A."/>
            <person name="Woyke T."/>
            <person name="Ryan C.M."/>
            <person name="Banfield J.F."/>
        </authorList>
    </citation>
    <scope>NUCLEOTIDE SEQUENCE [LARGE SCALE GENOMIC DNA]</scope>
</reference>